<accession>A0ABT2PWD5</accession>
<evidence type="ECO:0000256" key="1">
    <source>
        <dbReference type="ARBA" id="ARBA00001165"/>
    </source>
</evidence>
<evidence type="ECO:0000313" key="8">
    <source>
        <dbReference type="EMBL" id="MCU0105033.1"/>
    </source>
</evidence>
<keyword evidence="9" id="KW-1185">Reference proteome</keyword>
<dbReference type="EMBL" id="JAOEGN010000008">
    <property type="protein sequence ID" value="MCU0105033.1"/>
    <property type="molecule type" value="Genomic_DNA"/>
</dbReference>
<dbReference type="Pfam" id="PF02614">
    <property type="entry name" value="UxaC"/>
    <property type="match status" value="1"/>
</dbReference>
<evidence type="ECO:0000256" key="5">
    <source>
        <dbReference type="ARBA" id="ARBA00020555"/>
    </source>
</evidence>
<comment type="caution">
    <text evidence="8">The sequence shown here is derived from an EMBL/GenBank/DDBJ whole genome shotgun (WGS) entry which is preliminary data.</text>
</comment>
<evidence type="ECO:0000256" key="7">
    <source>
        <dbReference type="HAMAP-Rule" id="MF_00675"/>
    </source>
</evidence>
<dbReference type="InterPro" id="IPR032466">
    <property type="entry name" value="Metal_Hydrolase"/>
</dbReference>
<protein>
    <recommendedName>
        <fullName evidence="5 7">Uronate isomerase</fullName>
        <ecNumber evidence="4 7">5.3.1.12</ecNumber>
    </recommendedName>
    <alternativeName>
        <fullName evidence="7">Glucuronate isomerase</fullName>
    </alternativeName>
    <alternativeName>
        <fullName evidence="7">Uronic isomerase</fullName>
    </alternativeName>
</protein>
<dbReference type="PANTHER" id="PTHR30068">
    <property type="entry name" value="URONATE ISOMERASE"/>
    <property type="match status" value="1"/>
</dbReference>
<organism evidence="8 9">
    <name type="scientific">Paracholeplasma vituli</name>
    <dbReference type="NCBI Taxonomy" id="69473"/>
    <lineage>
        <taxon>Bacteria</taxon>
        <taxon>Bacillati</taxon>
        <taxon>Mycoplasmatota</taxon>
        <taxon>Mollicutes</taxon>
        <taxon>Acholeplasmatales</taxon>
        <taxon>Acholeplasmataceae</taxon>
        <taxon>Paracholeplasma</taxon>
    </lineage>
</organism>
<evidence type="ECO:0000256" key="2">
    <source>
        <dbReference type="ARBA" id="ARBA00004892"/>
    </source>
</evidence>
<proteinExistence type="inferred from homology"/>
<keyword evidence="6 7" id="KW-0413">Isomerase</keyword>
<dbReference type="InterPro" id="IPR003766">
    <property type="entry name" value="Uronate_isomerase"/>
</dbReference>
<sequence>MQTFMDKDFMLSSEVAKKLYHDYAAKMPIIDYHCHLNPKEIYENKPFDNLSKVWLGGDHYKWRLMRANGVDEAFITGTKPDFEKFMKYAEVMPYLVGNPLYHWSHLELKRFFNIDALLSPKTALSIYDEANRQLKDLTPKKFIEMSRVQVVCTTDDPIDDLKYRQLLEKEHNAFKVKPAFRPDKAINIELSWFNDWVNQLSTVVGFSIDTISEVQKALELRMDYFHANGCRLSDHGLDSIHFQDTNEEEIDWIFKRARAKVTLNKDEVEKYKGFMLVFLGKAYHKLGWVQQYHIGALRNNSKRMLQKLGPDTGYDAINDELIAKPLSRILDALDYQDQLPKTIIYALNPRDHDVVVTLMQSFQDGKTPGKIQCGSAWWFNDTIDGMSRQIDALANNGLLSRFVGMLTDSRSFLSYPRHEYFRRLLCDKIGRWVEQGLFPLDYDILGRIVEDISYNNAKKYFNM</sequence>
<reference evidence="9" key="1">
    <citation type="submission" date="2023-07" db="EMBL/GenBank/DDBJ databases">
        <title>Novel Mycoplasma species identified in domestic and wild animals.</title>
        <authorList>
            <person name="Volokhov D.V."/>
            <person name="Furtak V.A."/>
            <person name="Zagorodnyaya T.A."/>
        </authorList>
    </citation>
    <scope>NUCLEOTIDE SEQUENCE [LARGE SCALE GENOMIC DNA]</scope>
    <source>
        <strain evidence="9">92-19</strain>
    </source>
</reference>
<evidence type="ECO:0000256" key="4">
    <source>
        <dbReference type="ARBA" id="ARBA00012546"/>
    </source>
</evidence>
<dbReference type="EC" id="5.3.1.12" evidence="4 7"/>
<comment type="pathway">
    <text evidence="2 7">Carbohydrate metabolism; pentose and glucuronate interconversion.</text>
</comment>
<dbReference type="NCBIfam" id="NF002794">
    <property type="entry name" value="PRK02925.1"/>
    <property type="match status" value="1"/>
</dbReference>
<dbReference type="GO" id="GO:0008880">
    <property type="term" value="F:glucuronate isomerase activity"/>
    <property type="evidence" value="ECO:0007669"/>
    <property type="project" value="UniProtKB-EC"/>
</dbReference>
<evidence type="ECO:0000256" key="6">
    <source>
        <dbReference type="ARBA" id="ARBA00023235"/>
    </source>
</evidence>
<dbReference type="HAMAP" id="MF_00675">
    <property type="entry name" value="UxaC"/>
    <property type="match status" value="1"/>
</dbReference>
<dbReference type="SUPFAM" id="SSF51556">
    <property type="entry name" value="Metallo-dependent hydrolases"/>
    <property type="match status" value="1"/>
</dbReference>
<name>A0ABT2PWD5_9MOLU</name>
<dbReference type="PANTHER" id="PTHR30068:SF4">
    <property type="entry name" value="URONATE ISOMERASE"/>
    <property type="match status" value="1"/>
</dbReference>
<comment type="similarity">
    <text evidence="3 7">Belongs to the metallo-dependent hydrolases superfamily. Uronate isomerase family.</text>
</comment>
<dbReference type="RefSeq" id="WP_262096296.1">
    <property type="nucleotide sequence ID" value="NZ_JAOEGN010000008.1"/>
</dbReference>
<evidence type="ECO:0000313" key="9">
    <source>
        <dbReference type="Proteomes" id="UP001209076"/>
    </source>
</evidence>
<gene>
    <name evidence="7 8" type="primary">uxaC</name>
    <name evidence="8" type="ORF">N7603_05125</name>
</gene>
<dbReference type="Gene3D" id="3.20.20.140">
    <property type="entry name" value="Metal-dependent hydrolases"/>
    <property type="match status" value="1"/>
</dbReference>
<dbReference type="Proteomes" id="UP001209076">
    <property type="component" value="Unassembled WGS sequence"/>
</dbReference>
<dbReference type="Gene3D" id="1.10.2020.10">
    <property type="entry name" value="uronate isomerase, domain 2, chain A"/>
    <property type="match status" value="1"/>
</dbReference>
<comment type="catalytic activity">
    <reaction evidence="7">
        <text>aldehydo-D-galacturonate = keto-D-tagaturonate</text>
        <dbReference type="Rhea" id="RHEA:27702"/>
        <dbReference type="ChEBI" id="CHEBI:12952"/>
        <dbReference type="ChEBI" id="CHEBI:17886"/>
    </reaction>
</comment>
<evidence type="ECO:0000256" key="3">
    <source>
        <dbReference type="ARBA" id="ARBA00008397"/>
    </source>
</evidence>
<comment type="catalytic activity">
    <reaction evidence="1 7">
        <text>D-glucuronate = D-fructuronate</text>
        <dbReference type="Rhea" id="RHEA:13049"/>
        <dbReference type="ChEBI" id="CHEBI:58720"/>
        <dbReference type="ChEBI" id="CHEBI:59863"/>
        <dbReference type="EC" id="5.3.1.12"/>
    </reaction>
</comment>